<accession>A0ABN9XL21</accession>
<dbReference type="EMBL" id="CAUYUJ010020534">
    <property type="protein sequence ID" value="CAK0899004.1"/>
    <property type="molecule type" value="Genomic_DNA"/>
</dbReference>
<protein>
    <recommendedName>
        <fullName evidence="2">Beta-carotene isomerase D27-like C-terminal domain-containing protein</fullName>
    </recommendedName>
</protein>
<dbReference type="InterPro" id="IPR025114">
    <property type="entry name" value="D27-like_C"/>
</dbReference>
<feature type="non-terminal residue" evidence="3">
    <location>
        <position position="1"/>
    </location>
</feature>
<proteinExistence type="predicted"/>
<name>A0ABN9XL21_9DINO</name>
<feature type="region of interest" description="Disordered" evidence="1">
    <location>
        <begin position="1"/>
        <end position="39"/>
    </location>
</feature>
<dbReference type="InterPro" id="IPR038938">
    <property type="entry name" value="D27-like"/>
</dbReference>
<keyword evidence="4" id="KW-1185">Reference proteome</keyword>
<evidence type="ECO:0000313" key="4">
    <source>
        <dbReference type="Proteomes" id="UP001189429"/>
    </source>
</evidence>
<evidence type="ECO:0000259" key="2">
    <source>
        <dbReference type="Pfam" id="PF13225"/>
    </source>
</evidence>
<sequence>GARAAARGAGGAARRRGGASVGAGWRGDTPPTSSLPYNADGSVDYSSIDASPISVVLMGSVRNLLAKEAGHDSTTPGFAGMMELVREASPPAFLAALRSRIERKAPATAAEDVGAPAPARGIEVNDAEGTVLELQTRARRVFEGILPSIFIGWVPPLWKKFVQPNVPQWSQNAAFFLVFYLLFPWLMGPMEGEDFIDVPVPEEWRKVLFFLPVSVRVPQSVKAERCRFLEQAQCASVCVNTCKVPSQEWLRDDFGMNLHIQPNYDDFSCRWRFGKVAPPLMEDEAIMSPCFTKCPTKVKSGKDAPSLRERLQREDDERLLKAVMELTPDGTALSLESLRERTSTTRKVGKCWSVDNNRKALREAAVSREAAVATP</sequence>
<dbReference type="Pfam" id="PF13225">
    <property type="entry name" value="D27-like_C"/>
    <property type="match status" value="1"/>
</dbReference>
<evidence type="ECO:0000256" key="1">
    <source>
        <dbReference type="SAM" id="MobiDB-lite"/>
    </source>
</evidence>
<evidence type="ECO:0000313" key="3">
    <source>
        <dbReference type="EMBL" id="CAK0899004.1"/>
    </source>
</evidence>
<comment type="caution">
    <text evidence="3">The sequence shown here is derived from an EMBL/GenBank/DDBJ whole genome shotgun (WGS) entry which is preliminary data.</text>
</comment>
<organism evidence="3 4">
    <name type="scientific">Prorocentrum cordatum</name>
    <dbReference type="NCBI Taxonomy" id="2364126"/>
    <lineage>
        <taxon>Eukaryota</taxon>
        <taxon>Sar</taxon>
        <taxon>Alveolata</taxon>
        <taxon>Dinophyceae</taxon>
        <taxon>Prorocentrales</taxon>
        <taxon>Prorocentraceae</taxon>
        <taxon>Prorocentrum</taxon>
    </lineage>
</organism>
<gene>
    <name evidence="3" type="ORF">PCOR1329_LOCUS76635</name>
</gene>
<dbReference type="PANTHER" id="PTHR33591:SF2">
    <property type="entry name" value="BETA-CAROTENE ISOMERASE D27"/>
    <property type="match status" value="1"/>
</dbReference>
<feature type="domain" description="Beta-carotene isomerase D27-like C-terminal" evidence="2">
    <location>
        <begin position="185"/>
        <end position="280"/>
    </location>
</feature>
<reference evidence="3" key="1">
    <citation type="submission" date="2023-10" db="EMBL/GenBank/DDBJ databases">
        <authorList>
            <person name="Chen Y."/>
            <person name="Shah S."/>
            <person name="Dougan E. K."/>
            <person name="Thang M."/>
            <person name="Chan C."/>
        </authorList>
    </citation>
    <scope>NUCLEOTIDE SEQUENCE [LARGE SCALE GENOMIC DNA]</scope>
</reference>
<dbReference type="Proteomes" id="UP001189429">
    <property type="component" value="Unassembled WGS sequence"/>
</dbReference>
<dbReference type="PANTHER" id="PTHR33591">
    <property type="entry name" value="BETA-CAROTENE ISOMERASE D27"/>
    <property type="match status" value="1"/>
</dbReference>